<dbReference type="KEGG" id="eao:BD94_1235"/>
<protein>
    <submittedName>
        <fullName evidence="6">TonB-dependent receptor</fullName>
    </submittedName>
</protein>
<evidence type="ECO:0000313" key="6">
    <source>
        <dbReference type="EMBL" id="AIL45010.1"/>
    </source>
</evidence>
<dbReference type="Proteomes" id="UP000028933">
    <property type="component" value="Chromosome"/>
</dbReference>
<reference evidence="6" key="1">
    <citation type="journal article" date="2013" name="Lancet">
        <title>First case of E anophelis outbreak in an intensive-care unit.</title>
        <authorList>
            <person name="Teo J."/>
            <person name="Tan S.Y."/>
            <person name="Tay M."/>
            <person name="Ding Y."/>
            <person name="Kjelleberg S."/>
            <person name="Givskov M."/>
            <person name="Lin R.T."/>
            <person name="Yang L."/>
        </authorList>
    </citation>
    <scope>NUCLEOTIDE SEQUENCE [LARGE SCALE GENOMIC DNA]</scope>
    <source>
        <strain evidence="6">NUHP1</strain>
    </source>
</reference>
<evidence type="ECO:0000313" key="7">
    <source>
        <dbReference type="Proteomes" id="UP000028933"/>
    </source>
</evidence>
<dbReference type="AlphaFoldDB" id="A0A077EHH4"/>
<evidence type="ECO:0000256" key="2">
    <source>
        <dbReference type="ARBA" id="ARBA00023136"/>
    </source>
</evidence>
<evidence type="ECO:0000256" key="1">
    <source>
        <dbReference type="ARBA" id="ARBA00004442"/>
    </source>
</evidence>
<dbReference type="eggNOG" id="COG1629">
    <property type="taxonomic scope" value="Bacteria"/>
</dbReference>
<evidence type="ECO:0000259" key="5">
    <source>
        <dbReference type="Pfam" id="PF07715"/>
    </source>
</evidence>
<dbReference type="InterPro" id="IPR036942">
    <property type="entry name" value="Beta-barrel_TonB_sf"/>
</dbReference>
<dbReference type="RefSeq" id="WP_029728115.1">
    <property type="nucleotide sequence ID" value="NZ_CP007547.1"/>
</dbReference>
<dbReference type="SUPFAM" id="SSF56935">
    <property type="entry name" value="Porins"/>
    <property type="match status" value="1"/>
</dbReference>
<feature type="signal peptide" evidence="4">
    <location>
        <begin position="1"/>
        <end position="25"/>
    </location>
</feature>
<keyword evidence="2" id="KW-0472">Membrane</keyword>
<dbReference type="PANTHER" id="PTHR40980:SF4">
    <property type="entry name" value="TONB-DEPENDENT RECEPTOR-LIKE BETA-BARREL DOMAIN-CONTAINING PROTEIN"/>
    <property type="match status" value="1"/>
</dbReference>
<dbReference type="EMBL" id="CP007547">
    <property type="protein sequence ID" value="AIL45010.1"/>
    <property type="molecule type" value="Genomic_DNA"/>
</dbReference>
<organism evidence="6 7">
    <name type="scientific">Elizabethkingia anophelis NUHP1</name>
    <dbReference type="NCBI Taxonomy" id="1338011"/>
    <lineage>
        <taxon>Bacteria</taxon>
        <taxon>Pseudomonadati</taxon>
        <taxon>Bacteroidota</taxon>
        <taxon>Flavobacteriia</taxon>
        <taxon>Flavobacteriales</taxon>
        <taxon>Weeksellaceae</taxon>
        <taxon>Elizabethkingia</taxon>
    </lineage>
</organism>
<keyword evidence="3" id="KW-0998">Cell outer membrane</keyword>
<gene>
    <name evidence="6" type="ORF">BD94_1235</name>
</gene>
<dbReference type="eggNOG" id="COG4771">
    <property type="taxonomic scope" value="Bacteria"/>
</dbReference>
<keyword evidence="4" id="KW-0732">Signal</keyword>
<dbReference type="PANTHER" id="PTHR40980">
    <property type="entry name" value="PLUG DOMAIN-CONTAINING PROTEIN"/>
    <property type="match status" value="1"/>
</dbReference>
<evidence type="ECO:0000256" key="4">
    <source>
        <dbReference type="SAM" id="SignalP"/>
    </source>
</evidence>
<evidence type="ECO:0000256" key="3">
    <source>
        <dbReference type="ARBA" id="ARBA00023237"/>
    </source>
</evidence>
<proteinExistence type="predicted"/>
<dbReference type="Gene3D" id="2.40.170.20">
    <property type="entry name" value="TonB-dependent receptor, beta-barrel domain"/>
    <property type="match status" value="1"/>
</dbReference>
<dbReference type="STRING" id="1338011.BD94_1235"/>
<keyword evidence="6" id="KW-0675">Receptor</keyword>
<dbReference type="GO" id="GO:0009279">
    <property type="term" value="C:cell outer membrane"/>
    <property type="evidence" value="ECO:0007669"/>
    <property type="project" value="UniProtKB-SubCell"/>
</dbReference>
<name>A0A077EHH4_9FLAO</name>
<comment type="subcellular location">
    <subcellularLocation>
        <location evidence="1">Cell outer membrane</location>
    </subcellularLocation>
</comment>
<dbReference type="Gene3D" id="2.170.130.10">
    <property type="entry name" value="TonB-dependent receptor, plug domain"/>
    <property type="match status" value="1"/>
</dbReference>
<dbReference type="InterPro" id="IPR012910">
    <property type="entry name" value="Plug_dom"/>
</dbReference>
<accession>A0A077EHH4</accession>
<reference evidence="6" key="2">
    <citation type="journal article" date="2015" name="Genome Biol. Evol.">
        <title>Complete Genome Sequence and Transcriptomic Analysis of the Novel Pathogen Elizabethkingia anophelis in Response to Oxidative Stress.</title>
        <authorList>
            <person name="Li Y."/>
            <person name="Liu Y."/>
            <person name="Chew S.C."/>
            <person name="Tay M."/>
            <person name="Salido M.M."/>
            <person name="Teo J."/>
            <person name="Lauro F.M."/>
            <person name="Givskov M."/>
            <person name="Yang L."/>
        </authorList>
    </citation>
    <scope>NUCLEOTIDE SEQUENCE</scope>
    <source>
        <strain evidence="6">NUHP1</strain>
    </source>
</reference>
<feature type="chain" id="PRO_5001717777" evidence="4">
    <location>
        <begin position="26"/>
        <end position="867"/>
    </location>
</feature>
<sequence length="867" mass="98709">MKSKMRITKLSIGVLFAFISTTSLMAQATQDTIKKNEAKNIEGVKLQGQRNKKTETAILQDQKKAVIQKQAMGAEEISRKGISNVEQGLTKVTGINSVEGRGLFVRGLEERYSYLLINGLGSPSNNPFQKIIALKQFPTDVVGKLNIYKTFNADLYGDFAGATFDIETLTYEKPFTKIEFSVGVNSQNTFRNNFKINPNADTFRGYLGLNSDKRQLPDPINGYQPSGYEFTKQEALNNFKDSWNVDNVKSMPNTGIGFTTAQKFKAGSTGNIGFLLSLNQANSYEYRNGNKNNFNESGDYRNRLMRETYTYGIESSALLGVGYKNKGTKIDLSAMFLQSSDNIIEDFRGYRDQQKQNPLFFRVNQQDISRFTNIQLIASQKIGDRHTFKAGGSWVNNFFQQPDRKIFAGKEIPGTQDLSMNYGGNNLIRQYFDVNGKNYFSAFAEYNVGLGERNEKNEFPINITAGYNGFADIRNISYRFIYGRLLDPANANVIINRDKPQAQFNEGLMKGAYSYFEGSQQNYKKHLYQFVNAGYINLNYKPNETWDILIGGRVENNMNITRYKDPKSNNYPDTENITKNQYFILPSLAIKKALNNNSNIRFAASKSITRPILIEYMPIEYINPDNENIVGNPLLKNSENYNIDLKYEWFPTSKEMIAFNAFGKIIDNAIERSYISSGNSTGTTITYFNSKRAKIIGLEVEGLIGLSRIIEGLDRWSLGANATFMYTDVERSEEQKNETDFLANRKRKLQGAAPWTVNADLKYEFKNSQNLTNTFSLVYNVSGKKIYGVGFGRLDNVYESPFHQLDFIYNTQLTKNWNLKFAIQNILNQQYKLDLGNRSLIPINETSLRMEDFKRGTNFNLTIGYTF</sequence>
<dbReference type="Pfam" id="PF07715">
    <property type="entry name" value="Plug"/>
    <property type="match status" value="1"/>
</dbReference>
<feature type="domain" description="TonB-dependent receptor plug" evidence="5">
    <location>
        <begin position="64"/>
        <end position="160"/>
    </location>
</feature>
<dbReference type="HOGENOM" id="CLU_006935_0_1_10"/>
<dbReference type="InterPro" id="IPR037066">
    <property type="entry name" value="Plug_dom_sf"/>
</dbReference>